<evidence type="ECO:0000259" key="7">
    <source>
        <dbReference type="PROSITE" id="PS51007"/>
    </source>
</evidence>
<evidence type="ECO:0000256" key="1">
    <source>
        <dbReference type="ARBA" id="ARBA00022617"/>
    </source>
</evidence>
<keyword evidence="2 4" id="KW-0479">Metal-binding</keyword>
<dbReference type="InterPro" id="IPR036909">
    <property type="entry name" value="Cyt_c-like_dom_sf"/>
</dbReference>
<dbReference type="GO" id="GO:0046872">
    <property type="term" value="F:metal ion binding"/>
    <property type="evidence" value="ECO:0007669"/>
    <property type="project" value="UniProtKB-KW"/>
</dbReference>
<gene>
    <name evidence="8" type="ORF">BE08_06400</name>
</gene>
<dbReference type="Proteomes" id="UP000075420">
    <property type="component" value="Unassembled WGS sequence"/>
</dbReference>
<evidence type="ECO:0000313" key="8">
    <source>
        <dbReference type="EMBL" id="KYF55495.1"/>
    </source>
</evidence>
<dbReference type="SUPFAM" id="SSF46626">
    <property type="entry name" value="Cytochrome c"/>
    <property type="match status" value="1"/>
</dbReference>
<evidence type="ECO:0000256" key="3">
    <source>
        <dbReference type="ARBA" id="ARBA00023004"/>
    </source>
</evidence>
<dbReference type="PROSITE" id="PS51007">
    <property type="entry name" value="CYTC"/>
    <property type="match status" value="1"/>
</dbReference>
<feature type="chain" id="PRO_5007565932" description="Cytochrome c domain-containing protein" evidence="6">
    <location>
        <begin position="22"/>
        <end position="526"/>
    </location>
</feature>
<feature type="compositionally biased region" description="Polar residues" evidence="5">
    <location>
        <begin position="287"/>
        <end position="296"/>
    </location>
</feature>
<dbReference type="GO" id="GO:0009055">
    <property type="term" value="F:electron transfer activity"/>
    <property type="evidence" value="ECO:0007669"/>
    <property type="project" value="InterPro"/>
</dbReference>
<keyword evidence="3 4" id="KW-0408">Iron</keyword>
<sequence length="526" mass="57321">MPGPKLSSSILASLTAVALLASCAPSPEGERRSAASSALTVRDRIAACEQDPRVIAGLVTREICAGADIFFRETFEGNGRTCGSCHPVENNFTIDIPFIDALIDSNPFDPLFIFEWDPELTELETFELKTNALVRENVDGFEDLDRKYVMRGVQHTLSLATTIAPDPANGTADVPVQRTGWSGDGAPGDGSLRQFLTGGITQHLPRDLGREPGGAFRLPTEQELDLVLAYQMSLGRTNELDLTKVNLTDPEANEGRLAFLDPQRGRCNVCHSNAGANHMDSRRNRNLDTGTRTAPGTNDRYGVLDGGFGGKGKAEPDIDVLEGFDEGTYTGFTGYGDGTFNVPPIIEAVDTPPFFHSNAFGPDIEGAVHYYTLSFFRDSPAGKELEERFGSPIAFPDSDIIKIGRFLRVLNAAFNLDLAKQRLEAAQVLALRFRDTRDDVQRRLMELAEVEIDDALKVLAIPTTPLHPPASERLHLAKAEIAAGIGATRWSQRLGRIVSAIAQVQSARDQFGANITYRLGRGNLMY</sequence>
<accession>A0A150PIJ5</accession>
<keyword evidence="1 4" id="KW-0349">Heme</keyword>
<protein>
    <recommendedName>
        <fullName evidence="7">Cytochrome c domain-containing protein</fullName>
    </recommendedName>
</protein>
<comment type="caution">
    <text evidence="8">The sequence shown here is derived from an EMBL/GenBank/DDBJ whole genome shotgun (WGS) entry which is preliminary data.</text>
</comment>
<reference evidence="8 9" key="1">
    <citation type="submission" date="2014-02" db="EMBL/GenBank/DDBJ databases">
        <title>The small core and large imbalanced accessory genome model reveals a collaborative survival strategy of Sorangium cellulosum strains in nature.</title>
        <authorList>
            <person name="Han K."/>
            <person name="Peng R."/>
            <person name="Blom J."/>
            <person name="Li Y.-Z."/>
        </authorList>
    </citation>
    <scope>NUCLEOTIDE SEQUENCE [LARGE SCALE GENOMIC DNA]</scope>
    <source>
        <strain evidence="8 9">So0157-25</strain>
    </source>
</reference>
<feature type="region of interest" description="Disordered" evidence="5">
    <location>
        <begin position="278"/>
        <end position="303"/>
    </location>
</feature>
<dbReference type="PROSITE" id="PS51257">
    <property type="entry name" value="PROKAR_LIPOPROTEIN"/>
    <property type="match status" value="1"/>
</dbReference>
<evidence type="ECO:0000256" key="2">
    <source>
        <dbReference type="ARBA" id="ARBA00022723"/>
    </source>
</evidence>
<dbReference type="GO" id="GO:0020037">
    <property type="term" value="F:heme binding"/>
    <property type="evidence" value="ECO:0007669"/>
    <property type="project" value="InterPro"/>
</dbReference>
<evidence type="ECO:0000256" key="5">
    <source>
        <dbReference type="SAM" id="MobiDB-lite"/>
    </source>
</evidence>
<name>A0A150PIJ5_SORCE</name>
<evidence type="ECO:0000256" key="6">
    <source>
        <dbReference type="SAM" id="SignalP"/>
    </source>
</evidence>
<evidence type="ECO:0000313" key="9">
    <source>
        <dbReference type="Proteomes" id="UP000075420"/>
    </source>
</evidence>
<dbReference type="AlphaFoldDB" id="A0A150PIJ5"/>
<keyword evidence="6" id="KW-0732">Signal</keyword>
<feature type="domain" description="Cytochrome c" evidence="7">
    <location>
        <begin position="250"/>
        <end position="375"/>
    </location>
</feature>
<organism evidence="8 9">
    <name type="scientific">Sorangium cellulosum</name>
    <name type="common">Polyangium cellulosum</name>
    <dbReference type="NCBI Taxonomy" id="56"/>
    <lineage>
        <taxon>Bacteria</taxon>
        <taxon>Pseudomonadati</taxon>
        <taxon>Myxococcota</taxon>
        <taxon>Polyangia</taxon>
        <taxon>Polyangiales</taxon>
        <taxon>Polyangiaceae</taxon>
        <taxon>Sorangium</taxon>
    </lineage>
</organism>
<dbReference type="EMBL" id="JELY01001514">
    <property type="protein sequence ID" value="KYF55495.1"/>
    <property type="molecule type" value="Genomic_DNA"/>
</dbReference>
<evidence type="ECO:0000256" key="4">
    <source>
        <dbReference type="PROSITE-ProRule" id="PRU00433"/>
    </source>
</evidence>
<dbReference type="InterPro" id="IPR009056">
    <property type="entry name" value="Cyt_c-like_dom"/>
</dbReference>
<dbReference type="Gene3D" id="1.10.760.10">
    <property type="entry name" value="Cytochrome c-like domain"/>
    <property type="match status" value="1"/>
</dbReference>
<feature type="signal peptide" evidence="6">
    <location>
        <begin position="1"/>
        <end position="21"/>
    </location>
</feature>
<proteinExistence type="predicted"/>